<dbReference type="Gene3D" id="1.20.120.350">
    <property type="entry name" value="Voltage-gated potassium channels. Chain C"/>
    <property type="match status" value="4"/>
</dbReference>
<dbReference type="GO" id="GO:0086010">
    <property type="term" value="P:membrane depolarization during action potential"/>
    <property type="evidence" value="ECO:0007669"/>
    <property type="project" value="TreeGrafter"/>
</dbReference>
<feature type="region of interest" description="Disordered" evidence="19">
    <location>
        <begin position="961"/>
        <end position="980"/>
    </location>
</feature>
<dbReference type="FunFam" id="1.20.120.350:FF:000002">
    <property type="entry name" value="Sodium channel protein"/>
    <property type="match status" value="1"/>
</dbReference>
<comment type="similarity">
    <text evidence="17">Belongs to the sodium channel (TC 1.A.1.10) family.</text>
</comment>
<feature type="compositionally biased region" description="Basic residues" evidence="19">
    <location>
        <begin position="345"/>
        <end position="356"/>
    </location>
</feature>
<dbReference type="FunFam" id="1.20.120.350:FF:000003">
    <property type="entry name" value="Voltage-dependent sodium channel"/>
    <property type="match status" value="1"/>
</dbReference>
<dbReference type="PRINTS" id="PR00170">
    <property type="entry name" value="NACHANNEL"/>
</dbReference>
<feature type="transmembrane region" description="Helical" evidence="17">
    <location>
        <begin position="639"/>
        <end position="662"/>
    </location>
</feature>
<dbReference type="InterPro" id="IPR058542">
    <property type="entry name" value="IQ_SCN5A_C"/>
</dbReference>
<keyword evidence="12 17" id="KW-0472">Membrane</keyword>
<dbReference type="FunFam" id="1.10.238.10:FF:000002">
    <property type="entry name" value="Sodium channel protein"/>
    <property type="match status" value="1"/>
</dbReference>
<dbReference type="InterPro" id="IPR044564">
    <property type="entry name" value="Na_chnl_inactivation_gate"/>
</dbReference>
<keyword evidence="10 17" id="KW-0915">Sodium</keyword>
<dbReference type="Gene3D" id="1.10.238.10">
    <property type="entry name" value="EF-hand"/>
    <property type="match status" value="1"/>
</dbReference>
<feature type="compositionally biased region" description="Low complexity" evidence="19">
    <location>
        <begin position="327"/>
        <end position="342"/>
    </location>
</feature>
<dbReference type="PROSITE" id="PS50096">
    <property type="entry name" value="IQ"/>
    <property type="match status" value="1"/>
</dbReference>
<feature type="transmembrane region" description="Helical" evidence="17">
    <location>
        <begin position="1048"/>
        <end position="1066"/>
    </location>
</feature>
<feature type="domain" description="Ion transport" evidence="20">
    <location>
        <begin position="11"/>
        <end position="281"/>
    </location>
</feature>
<feature type="domain" description="SCN5A-like C-terminal IQ motif" evidence="23">
    <location>
        <begin position="1711"/>
        <end position="1745"/>
    </location>
</feature>
<dbReference type="Gene3D" id="1.20.5.1190">
    <property type="entry name" value="iswi atpase"/>
    <property type="match status" value="1"/>
</dbReference>
<dbReference type="Proteomes" id="UP000694563">
    <property type="component" value="Chromosome 7"/>
</dbReference>
<feature type="transmembrane region" description="Helical" evidence="17">
    <location>
        <begin position="1400"/>
        <end position="1423"/>
    </location>
</feature>
<evidence type="ECO:0000256" key="6">
    <source>
        <dbReference type="ARBA" id="ARBA00022692"/>
    </source>
</evidence>
<feature type="transmembrane region" description="Helical" evidence="17">
    <location>
        <begin position="719"/>
        <end position="747"/>
    </location>
</feature>
<dbReference type="Pfam" id="PF00520">
    <property type="entry name" value="Ion_trans"/>
    <property type="match status" value="4"/>
</dbReference>
<evidence type="ECO:0000259" key="23">
    <source>
        <dbReference type="Pfam" id="PF24609"/>
    </source>
</evidence>
<keyword evidence="15 17" id="KW-0407">Ion channel</keyword>
<evidence type="ECO:0000256" key="12">
    <source>
        <dbReference type="ARBA" id="ARBA00023136"/>
    </source>
</evidence>
<dbReference type="SUPFAM" id="SSF81324">
    <property type="entry name" value="Voltage-gated potassium channels"/>
    <property type="match status" value="4"/>
</dbReference>
<dbReference type="InterPro" id="IPR043203">
    <property type="entry name" value="VGCC_Ca_Na"/>
</dbReference>
<evidence type="ECO:0000256" key="14">
    <source>
        <dbReference type="ARBA" id="ARBA00023201"/>
    </source>
</evidence>
<evidence type="ECO:0000256" key="3">
    <source>
        <dbReference type="ARBA" id="ARBA00022461"/>
    </source>
</evidence>
<evidence type="ECO:0000256" key="1">
    <source>
        <dbReference type="ARBA" id="ARBA00004651"/>
    </source>
</evidence>
<keyword evidence="8 17" id="KW-0851">Voltage-gated channel</keyword>
<comment type="subcellular location">
    <subcellularLocation>
        <location evidence="1 17">Cell membrane</location>
        <topology evidence="1 17">Multi-pass membrane protein</topology>
    </subcellularLocation>
</comment>
<keyword evidence="18" id="KW-0175">Coiled coil</keyword>
<dbReference type="InterPro" id="IPR001696">
    <property type="entry name" value="Na_channel_asu"/>
</dbReference>
<feature type="transmembrane region" description="Helical" evidence="17">
    <location>
        <begin position="1577"/>
        <end position="1600"/>
    </location>
</feature>
<evidence type="ECO:0000256" key="19">
    <source>
        <dbReference type="SAM" id="MobiDB-lite"/>
    </source>
</evidence>
<organism evidence="24 25">
    <name type="scientific">Catharus ustulatus</name>
    <name type="common">Russet-backed thrush</name>
    <name type="synonym">Hylocichla ustulatus</name>
    <dbReference type="NCBI Taxonomy" id="91951"/>
    <lineage>
        <taxon>Eukaryota</taxon>
        <taxon>Metazoa</taxon>
        <taxon>Chordata</taxon>
        <taxon>Craniata</taxon>
        <taxon>Vertebrata</taxon>
        <taxon>Euteleostomi</taxon>
        <taxon>Archelosauria</taxon>
        <taxon>Archosauria</taxon>
        <taxon>Dinosauria</taxon>
        <taxon>Saurischia</taxon>
        <taxon>Theropoda</taxon>
        <taxon>Coelurosauria</taxon>
        <taxon>Aves</taxon>
        <taxon>Neognathae</taxon>
        <taxon>Neoaves</taxon>
        <taxon>Telluraves</taxon>
        <taxon>Australaves</taxon>
        <taxon>Passeriformes</taxon>
        <taxon>Turdidae</taxon>
        <taxon>Catharus</taxon>
    </lineage>
</organism>
<dbReference type="InterPro" id="IPR027359">
    <property type="entry name" value="Volt_channel_dom_sf"/>
</dbReference>
<feature type="transmembrane region" description="Helical" evidence="17">
    <location>
        <begin position="1087"/>
        <end position="1106"/>
    </location>
</feature>
<keyword evidence="4" id="KW-1003">Cell membrane</keyword>
<evidence type="ECO:0000256" key="2">
    <source>
        <dbReference type="ARBA" id="ARBA00022448"/>
    </source>
</evidence>
<feature type="compositionally biased region" description="Basic and acidic residues" evidence="19">
    <location>
        <begin position="428"/>
        <end position="458"/>
    </location>
</feature>
<feature type="domain" description="Ion transport" evidence="20">
    <location>
        <begin position="1046"/>
        <end position="1321"/>
    </location>
</feature>
<keyword evidence="9 17" id="KW-1133">Transmembrane helix</keyword>
<feature type="transmembrane region" description="Helical" evidence="17">
    <location>
        <begin position="248"/>
        <end position="275"/>
    </location>
</feature>
<feature type="transmembrane region" description="Helical" evidence="17">
    <location>
        <begin position="1118"/>
        <end position="1141"/>
    </location>
</feature>
<protein>
    <recommendedName>
        <fullName evidence="17">Sodium channel protein</fullName>
    </recommendedName>
</protein>
<keyword evidence="13" id="KW-1015">Disulfide bond</keyword>
<dbReference type="Pfam" id="PF11933">
    <property type="entry name" value="Na_trans_cytopl"/>
    <property type="match status" value="1"/>
</dbReference>
<evidence type="ECO:0000256" key="15">
    <source>
        <dbReference type="ARBA" id="ARBA00023303"/>
    </source>
</evidence>
<feature type="domain" description="Sodium ion transport-associated" evidence="21">
    <location>
        <begin position="846"/>
        <end position="1042"/>
    </location>
</feature>
<reference evidence="24" key="1">
    <citation type="submission" date="2020-10" db="EMBL/GenBank/DDBJ databases">
        <title>Catharus ustulatus (Swainson's thrush) genome, bCatUst1, primary haplotype v2.</title>
        <authorList>
            <person name="Delmore K."/>
            <person name="Vafadar M."/>
            <person name="Formenti G."/>
            <person name="Chow W."/>
            <person name="Pelan S."/>
            <person name="Howe K."/>
            <person name="Rhie A."/>
            <person name="Mountcastle J."/>
            <person name="Haase B."/>
            <person name="Fedrigo O."/>
            <person name="Jarvis E.D."/>
        </authorList>
    </citation>
    <scope>NUCLEOTIDE SEQUENCE [LARGE SCALE GENOMIC DNA]</scope>
</reference>
<evidence type="ECO:0000256" key="4">
    <source>
        <dbReference type="ARBA" id="ARBA00022475"/>
    </source>
</evidence>
<keyword evidence="3 17" id="KW-0894">Sodium channel</keyword>
<evidence type="ECO:0000256" key="16">
    <source>
        <dbReference type="ARBA" id="ARBA00036239"/>
    </source>
</evidence>
<evidence type="ECO:0000259" key="20">
    <source>
        <dbReference type="Pfam" id="PF00520"/>
    </source>
</evidence>
<comment type="function">
    <text evidence="17">Mediates the voltage-dependent sodium ion permeability of excitable membranes. Assuming opened or closed conformations in response to the voltage difference across the membrane, the protein forms a sodium-selective channel through which Na(+) ions may pass in accordance with their electrochemical gradient.</text>
</comment>
<keyword evidence="7" id="KW-0677">Repeat</keyword>
<dbReference type="Pfam" id="PF06512">
    <property type="entry name" value="Na_trans_assoc"/>
    <property type="match status" value="1"/>
</dbReference>
<reference evidence="24" key="2">
    <citation type="submission" date="2025-08" db="UniProtKB">
        <authorList>
            <consortium name="Ensembl"/>
        </authorList>
    </citation>
    <scope>IDENTIFICATION</scope>
</reference>
<accession>A0A8C3Y9V2</accession>
<feature type="transmembrane region" description="Helical" evidence="17">
    <location>
        <begin position="674"/>
        <end position="698"/>
    </location>
</feature>
<evidence type="ECO:0000313" key="25">
    <source>
        <dbReference type="Proteomes" id="UP000694563"/>
    </source>
</evidence>
<keyword evidence="25" id="KW-1185">Reference proteome</keyword>
<feature type="compositionally biased region" description="Basic and acidic residues" evidence="19">
    <location>
        <begin position="367"/>
        <end position="377"/>
    </location>
</feature>
<feature type="transmembrane region" description="Helical" evidence="17">
    <location>
        <begin position="83"/>
        <end position="104"/>
    </location>
</feature>
<evidence type="ECO:0000256" key="18">
    <source>
        <dbReference type="SAM" id="Coils"/>
    </source>
</evidence>
<feature type="domain" description="Ion transport" evidence="20">
    <location>
        <begin position="1369"/>
        <end position="1610"/>
    </location>
</feature>
<keyword evidence="2 17" id="KW-0813">Transport</keyword>
<proteinExistence type="inferred from homology"/>
<feature type="region of interest" description="Disordered" evidence="19">
    <location>
        <begin position="414"/>
        <end position="479"/>
    </location>
</feature>
<feature type="region of interest" description="Disordered" evidence="19">
    <location>
        <begin position="323"/>
        <end position="377"/>
    </location>
</feature>
<evidence type="ECO:0000256" key="8">
    <source>
        <dbReference type="ARBA" id="ARBA00022882"/>
    </source>
</evidence>
<evidence type="ECO:0000256" key="9">
    <source>
        <dbReference type="ARBA" id="ARBA00022989"/>
    </source>
</evidence>
<keyword evidence="14 17" id="KW-0739">Sodium transport</keyword>
<feature type="transmembrane region" description="Helical" evidence="17">
    <location>
        <begin position="1162"/>
        <end position="1190"/>
    </location>
</feature>
<keyword evidence="5" id="KW-0597">Phosphoprotein</keyword>
<feature type="transmembrane region" description="Helical" evidence="17">
    <location>
        <begin position="609"/>
        <end position="627"/>
    </location>
</feature>
<feature type="transmembrane region" description="Helical" evidence="17">
    <location>
        <begin position="806"/>
        <end position="832"/>
    </location>
</feature>
<dbReference type="Ensembl" id="ENSCUST00005026913.1">
    <property type="protein sequence ID" value="ENSCUSP00005025989.1"/>
    <property type="gene ID" value="ENSCUSG00005015902.1"/>
</dbReference>
<feature type="transmembrane region" description="Helical" evidence="17">
    <location>
        <begin position="1288"/>
        <end position="1312"/>
    </location>
</feature>
<evidence type="ECO:0000256" key="11">
    <source>
        <dbReference type="ARBA" id="ARBA00023065"/>
    </source>
</evidence>
<dbReference type="PANTHER" id="PTHR10037">
    <property type="entry name" value="VOLTAGE-GATED CATION CHANNEL CALCIUM AND SODIUM"/>
    <property type="match status" value="1"/>
</dbReference>
<evidence type="ECO:0000256" key="10">
    <source>
        <dbReference type="ARBA" id="ARBA00023053"/>
    </source>
</evidence>
<dbReference type="PANTHER" id="PTHR10037:SF278">
    <property type="entry name" value="SODIUM CHANNEL PROTEIN TYPE 2 SUBUNIT ALPHA"/>
    <property type="match status" value="1"/>
</dbReference>
<feature type="transmembrane region" description="Helical" evidence="17">
    <location>
        <begin position="1472"/>
        <end position="1501"/>
    </location>
</feature>
<keyword evidence="11 17" id="KW-0406">Ion transport</keyword>
<feature type="coiled-coil region" evidence="18">
    <location>
        <begin position="283"/>
        <end position="317"/>
    </location>
</feature>
<dbReference type="InterPro" id="IPR010526">
    <property type="entry name" value="Na_trans_assoc_dom"/>
</dbReference>
<dbReference type="FunFam" id="1.20.5.1190:FF:000001">
    <property type="entry name" value="Sodium channel protein"/>
    <property type="match status" value="1"/>
</dbReference>
<dbReference type="GO" id="GO:0001518">
    <property type="term" value="C:voltage-gated sodium channel complex"/>
    <property type="evidence" value="ECO:0007669"/>
    <property type="project" value="UniProtKB-UniRule"/>
</dbReference>
<dbReference type="FunFam" id="1.10.287.70:FF:000001">
    <property type="entry name" value="Sodium channel protein"/>
    <property type="match status" value="1"/>
</dbReference>
<comment type="caution">
    <text evidence="17">Lacks conserved residue(s) required for the propagation of feature annotation.</text>
</comment>
<feature type="region of interest" description="Disordered" evidence="19">
    <location>
        <begin position="1764"/>
        <end position="1814"/>
    </location>
</feature>
<sequence length="1814" mass="206800">KEWWENIHTLCEFITAVQYTFTGIYTFEFLVKVFARGFCINDFTCLRDPWNWLDFVVISFAYITEFVNLGNLSALRTFRVLRALKTISVIPGLKTIVGALIQSVKKLSDVMILTVFCLSVFALIGLQLFMGNLKNKCLFWPSENSTAFEKYVVPYFNDTEFDWTAYINDESHFYRPEGTKDFLLCGNSTDAGKCPEEFICVKAGKNPNYGYTSFDTFSWAFLSLFRLMTQDYWENLYQLTLRAVGKSYMVFFVVVIFLGSFYLINLILAVVAMAYEEQNQATLVEAEQREADIKLKLEELRKQQEAAQAIAAAAAEMTEYSCESGNAAPSDSSSDASKLSSKSAKERRNRRKKRRQRELSGEEDDMKDEKLPKSESDGSIKRKSFRFSFDGNRLTYGKPFTSPHQSLLSVHGSLFSPRPSSRTSFFSFRDDGRERGSENDLADDEHSMFEDNSSRRDSLFVPRRHGERRSSNISQASRSSRRLTLFPVNGKMHSTVDCNGVVSLVDGPPSLLSPTGQLLPESTTTEIETKTRRTSSYQIPMELLEDPDLRERAMSLADVITNRMEELEGSRKKCPPCWDKFAHTFLIWECCEPWLKVKSVVEFIVMDPFVDLAVTVCIVLNTLFMAMEHYPMTEQFDTVLTVGNLVFTGIFAAEMVLKIIAMHPFNYFQVGWNIFDSFIVTLSLVELFLSNVDGLSVLRSFRLLRVFKLAKSWPTLNMLIKIIGNSVGALGNLTLVLAIIVFIFAVVGMQLFGKSYKECVCKISSDCELPRWHMHDFFHSFLIVFRVLCGEWIETMWDCMEVAGQAMCLIVFMLVMVIGNLVVLNLFLALLLSSFSSDNLTATEDDNEMNNLQIAVARIQKGIDYVKKKAGECLRKSCLGKQAAVNQRTATDHLNDERNRCISNCAITELRRDTNYGKNENGMATVIGGSDYTSFINNPSLTVTVPIAVGESDFEHLNTEEFSSDSDLDESKEKIDFSSSSEGSTVNLAVFGEEKSESEPEKASELQACFTEGCVRKFKCCEGNRESTKGRIWWNLRKTCYKIVEHNWFESFIVFMILLSSGALAFEDIYIEQRKTVKILLDYADKIFTYVFILEMLLKWVAYGFQTYFTNAWCWLDFLIVDVSLVSLVATALGFSEFGAIKSLRTLRALRPLRALSRFEGMRVVVNALTGAIPSIMNVLLVCLTFWLIFSIMGVNLFAGKFYYCVNTTNDVMLTPQQVSNKSMCEDMNRTTGDVRWKNVKVNFDNVAIGYLSLLQVATFKGWMEIMYAAVDSTEVSKQPKYEANLYMYLYFVAFIVFGSFFTLNLFIGVIIDNFNQQKKKISQDIFMTEEQKKYYNAMKKLGSKKPQKPIPRPVNKLQGLMFDIVTQQLFDITVMVLICLNMVTMMIETDDQSELMQNILYWINMVFVVLFTGECVFKIFSLRYYYFTIGKKLLSEVIEKYFVSPTLFRVVRLARIGRILRLIKGAKGIRTLLFALMMSLPALFNIGLLLFLVMFIYAIFGMSNFAYVKREDGIDDMFNFETFGNSMICLFQITTSAGWNNLLNPILNSGEPDCNPNKTHPGSSVKGDCGNPSVGIFFFVSYIIISFLVVVNMYIAVILENFSVATEESAEPLGEDDFEMFYEVWEKYDPDATQFIEYSKLSDFAAALEPPLHIPKPNKVQLIAMDLPVVSGDRIHCLDIFGEMDALRIQMEDRFMASNPSKVSYEPITTTLKRKQEEISATIIQRAYRRHLLKQSVKKLSFMYQKDGDDQLVKKDMIVGKLSENSSPEKMDMSASTTAPPSYDSVTKPEKEKYEDDKSEKEDKGKDRRGNKK</sequence>
<feature type="transmembrane region" description="Helical" evidence="17">
    <location>
        <begin position="52"/>
        <end position="71"/>
    </location>
</feature>
<keyword evidence="6 17" id="KW-0812">Transmembrane</keyword>
<name>A0A8C3Y9V2_CATUS</name>
<feature type="transmembrane region" description="Helical" evidence="17">
    <location>
        <begin position="777"/>
        <end position="794"/>
    </location>
</feature>
<feature type="transmembrane region" description="Helical" evidence="17">
    <location>
        <begin position="110"/>
        <end position="130"/>
    </location>
</feature>
<reference evidence="24" key="3">
    <citation type="submission" date="2025-09" db="UniProtKB">
        <authorList>
            <consortium name="Ensembl"/>
        </authorList>
    </citation>
    <scope>IDENTIFICATION</scope>
</reference>
<dbReference type="Pfam" id="PF24609">
    <property type="entry name" value="IQ_SCN5A_C"/>
    <property type="match status" value="1"/>
</dbReference>
<evidence type="ECO:0000256" key="7">
    <source>
        <dbReference type="ARBA" id="ARBA00022737"/>
    </source>
</evidence>
<evidence type="ECO:0000259" key="21">
    <source>
        <dbReference type="Pfam" id="PF06512"/>
    </source>
</evidence>
<dbReference type="GO" id="GO:0019228">
    <property type="term" value="P:neuronal action potential"/>
    <property type="evidence" value="ECO:0007669"/>
    <property type="project" value="TreeGrafter"/>
</dbReference>
<comment type="catalytic activity">
    <reaction evidence="16">
        <text>Na(+)(in) = Na(+)(out)</text>
        <dbReference type="Rhea" id="RHEA:34963"/>
        <dbReference type="ChEBI" id="CHEBI:29101"/>
    </reaction>
</comment>
<feature type="domain" description="Ion transport" evidence="20">
    <location>
        <begin position="608"/>
        <end position="839"/>
    </location>
</feature>
<feature type="transmembrane region" description="Helical" evidence="17">
    <location>
        <begin position="1370"/>
        <end position="1388"/>
    </location>
</feature>
<feature type="compositionally biased region" description="Basic and acidic residues" evidence="19">
    <location>
        <begin position="1788"/>
        <end position="1814"/>
    </location>
</feature>
<dbReference type="CDD" id="cd13433">
    <property type="entry name" value="Na_channel_gate"/>
    <property type="match status" value="1"/>
</dbReference>
<dbReference type="Gene3D" id="1.10.287.70">
    <property type="match status" value="4"/>
</dbReference>
<evidence type="ECO:0000256" key="13">
    <source>
        <dbReference type="ARBA" id="ARBA00023157"/>
    </source>
</evidence>
<evidence type="ECO:0000259" key="22">
    <source>
        <dbReference type="Pfam" id="PF11933"/>
    </source>
</evidence>
<dbReference type="InterPro" id="IPR005821">
    <property type="entry name" value="Ion_trans_dom"/>
</dbReference>
<dbReference type="InterPro" id="IPR024583">
    <property type="entry name" value="Na_trans_cytopl"/>
</dbReference>
<evidence type="ECO:0000256" key="5">
    <source>
        <dbReference type="ARBA" id="ARBA00022553"/>
    </source>
</evidence>
<feature type="compositionally biased region" description="Low complexity" evidence="19">
    <location>
        <begin position="414"/>
        <end position="427"/>
    </location>
</feature>
<evidence type="ECO:0000256" key="17">
    <source>
        <dbReference type="RuleBase" id="RU361132"/>
    </source>
</evidence>
<dbReference type="GO" id="GO:0005248">
    <property type="term" value="F:voltage-gated sodium channel activity"/>
    <property type="evidence" value="ECO:0007669"/>
    <property type="project" value="InterPro"/>
</dbReference>
<feature type="domain" description="Voltage-gated Na+ ion channel cytoplasmic" evidence="22">
    <location>
        <begin position="406"/>
        <end position="558"/>
    </location>
</feature>
<evidence type="ECO:0000313" key="24">
    <source>
        <dbReference type="Ensembl" id="ENSCUSP00005025989.1"/>
    </source>
</evidence>
<dbReference type="FunFam" id="1.10.287.70:FF:000006">
    <property type="entry name" value="Sodium channel protein"/>
    <property type="match status" value="1"/>
</dbReference>